<proteinExistence type="predicted"/>
<dbReference type="AlphaFoldDB" id="F2BE54"/>
<dbReference type="EMBL" id="AFAY01000042">
    <property type="protein sequence ID" value="EGF10373.1"/>
    <property type="molecule type" value="Genomic_DNA"/>
</dbReference>
<keyword evidence="2" id="KW-1185">Reference proteome</keyword>
<dbReference type="Proteomes" id="UP000004105">
    <property type="component" value="Unassembled WGS sequence"/>
</dbReference>
<accession>F2BE54</accession>
<reference evidence="1 2" key="1">
    <citation type="submission" date="2011-02" db="EMBL/GenBank/DDBJ databases">
        <authorList>
            <person name="Muzny D."/>
            <person name="Qin X."/>
            <person name="Deng J."/>
            <person name="Jiang H."/>
            <person name="Liu Y."/>
            <person name="Qu J."/>
            <person name="Song X.-Z."/>
            <person name="Zhang L."/>
            <person name="Thornton R."/>
            <person name="Coyle M."/>
            <person name="Francisco L."/>
            <person name="Jackson L."/>
            <person name="Javaid M."/>
            <person name="Korchina V."/>
            <person name="Kovar C."/>
            <person name="Mata R."/>
            <person name="Mathew T."/>
            <person name="Ngo R."/>
            <person name="Nguyen L."/>
            <person name="Nguyen N."/>
            <person name="Okwuonu G."/>
            <person name="Ongeri F."/>
            <person name="Pham C."/>
            <person name="Simmons D."/>
            <person name="Wilczek-Boney K."/>
            <person name="Hale W."/>
            <person name="Jakkamsetti A."/>
            <person name="Pham P."/>
            <person name="Ruth R."/>
            <person name="San Lucas F."/>
            <person name="Warren J."/>
            <person name="Zhang J."/>
            <person name="Zhao Z."/>
            <person name="Zhou C."/>
            <person name="Zhu D."/>
            <person name="Lee S."/>
            <person name="Bess C."/>
            <person name="Blankenburg K."/>
            <person name="Forbes L."/>
            <person name="Fu Q."/>
            <person name="Gubbala S."/>
            <person name="Hirani K."/>
            <person name="Jayaseelan J.C."/>
            <person name="Lara F."/>
            <person name="Munidasa M."/>
            <person name="Palculict T."/>
            <person name="Patil S."/>
            <person name="Pu L.-L."/>
            <person name="Saada N."/>
            <person name="Tang L."/>
            <person name="Weissenberger G."/>
            <person name="Zhu Y."/>
            <person name="Hemphill L."/>
            <person name="Shang Y."/>
            <person name="Youmans B."/>
            <person name="Ayvaz T."/>
            <person name="Ross M."/>
            <person name="Santibanez J."/>
            <person name="Aqrawi P."/>
            <person name="Gross S."/>
            <person name="Joshi V."/>
            <person name="Fowler G."/>
            <person name="Nazareth L."/>
            <person name="Reid J."/>
            <person name="Worley K."/>
            <person name="Petrosino J."/>
            <person name="Highlander S."/>
            <person name="Gibbs R."/>
        </authorList>
    </citation>
    <scope>NUCLEOTIDE SEQUENCE [LARGE SCALE GENOMIC DNA]</scope>
    <source>
        <strain evidence="1 2">ATCC BAA-1200</strain>
    </source>
</reference>
<dbReference type="HOGENOM" id="CLU_2917826_0_0_4"/>
<evidence type="ECO:0000313" key="1">
    <source>
        <dbReference type="EMBL" id="EGF10373.1"/>
    </source>
</evidence>
<protein>
    <submittedName>
        <fullName evidence="1">Uncharacterized protein</fullName>
    </submittedName>
</protein>
<comment type="caution">
    <text evidence="1">The sequence shown here is derived from an EMBL/GenBank/DDBJ whole genome shotgun (WGS) entry which is preliminary data.</text>
</comment>
<name>F2BE54_9NEIS</name>
<organism evidence="1 2">
    <name type="scientific">Neisseria bacilliformis ATCC BAA-1200</name>
    <dbReference type="NCBI Taxonomy" id="888742"/>
    <lineage>
        <taxon>Bacteria</taxon>
        <taxon>Pseudomonadati</taxon>
        <taxon>Pseudomonadota</taxon>
        <taxon>Betaproteobacteria</taxon>
        <taxon>Neisseriales</taxon>
        <taxon>Neisseriaceae</taxon>
        <taxon>Neisseria</taxon>
    </lineage>
</organism>
<gene>
    <name evidence="1" type="ORF">HMPREF9123_2010</name>
</gene>
<evidence type="ECO:0000313" key="2">
    <source>
        <dbReference type="Proteomes" id="UP000004105"/>
    </source>
</evidence>
<sequence length="61" mass="6963">MGCRIHVSDLRLKRVFQTAFTVRQGGFRPTVFSTQPQMSSEMVGQDPPYGGFGMWKRRKAV</sequence>